<evidence type="ECO:0000259" key="1">
    <source>
        <dbReference type="Pfam" id="PF12146"/>
    </source>
</evidence>
<dbReference type="EMBL" id="MHOP01000011">
    <property type="protein sequence ID" value="OGZ66013.1"/>
    <property type="molecule type" value="Genomic_DNA"/>
</dbReference>
<name>A0A1G2HU69_9BACT</name>
<dbReference type="InterPro" id="IPR022742">
    <property type="entry name" value="Hydrolase_4"/>
</dbReference>
<proteinExistence type="predicted"/>
<dbReference type="PRINTS" id="PR00111">
    <property type="entry name" value="ABHYDROLASE"/>
</dbReference>
<evidence type="ECO:0000313" key="3">
    <source>
        <dbReference type="Proteomes" id="UP000178774"/>
    </source>
</evidence>
<dbReference type="Pfam" id="PF12146">
    <property type="entry name" value="Hydrolase_4"/>
    <property type="match status" value="1"/>
</dbReference>
<gene>
    <name evidence="2" type="ORF">A2822_03120</name>
</gene>
<dbReference type="Gene3D" id="3.40.50.1820">
    <property type="entry name" value="alpha/beta hydrolase"/>
    <property type="match status" value="1"/>
</dbReference>
<dbReference type="InterPro" id="IPR050266">
    <property type="entry name" value="AB_hydrolase_sf"/>
</dbReference>
<reference evidence="2 3" key="1">
    <citation type="journal article" date="2016" name="Nat. Commun.">
        <title>Thousands of microbial genomes shed light on interconnected biogeochemical processes in an aquifer system.</title>
        <authorList>
            <person name="Anantharaman K."/>
            <person name="Brown C.T."/>
            <person name="Hug L.A."/>
            <person name="Sharon I."/>
            <person name="Castelle C.J."/>
            <person name="Probst A.J."/>
            <person name="Thomas B.C."/>
            <person name="Singh A."/>
            <person name="Wilkins M.J."/>
            <person name="Karaoz U."/>
            <person name="Brodie E.L."/>
            <person name="Williams K.H."/>
            <person name="Hubbard S.S."/>
            <person name="Banfield J.F."/>
        </authorList>
    </citation>
    <scope>NUCLEOTIDE SEQUENCE [LARGE SCALE GENOMIC DNA]</scope>
</reference>
<dbReference type="InterPro" id="IPR000073">
    <property type="entry name" value="AB_hydrolase_1"/>
</dbReference>
<dbReference type="AlphaFoldDB" id="A0A1G2HU69"/>
<dbReference type="InterPro" id="IPR029058">
    <property type="entry name" value="AB_hydrolase_fold"/>
</dbReference>
<accession>A0A1G2HU69</accession>
<comment type="caution">
    <text evidence="2">The sequence shown here is derived from an EMBL/GenBank/DDBJ whole genome shotgun (WGS) entry which is preliminary data.</text>
</comment>
<organism evidence="2 3">
    <name type="scientific">Candidatus Staskawiczbacteria bacterium RIFCSPHIGHO2_01_FULL_41_41</name>
    <dbReference type="NCBI Taxonomy" id="1802203"/>
    <lineage>
        <taxon>Bacteria</taxon>
        <taxon>Candidatus Staskawicziibacteriota</taxon>
    </lineage>
</organism>
<feature type="domain" description="Serine aminopeptidase S33" evidence="1">
    <location>
        <begin position="23"/>
        <end position="239"/>
    </location>
</feature>
<dbReference type="SUPFAM" id="SSF53474">
    <property type="entry name" value="alpha/beta-Hydrolases"/>
    <property type="match status" value="1"/>
</dbReference>
<sequence>MEQQIITGNLKINYRVFGEGRPMLILHGWKSNSDRWEKTAELLAAANIQVIVPDLPGFAKSQEPLTAWSLDNYVEWLAEFSQQVPSLQDSFYIAGHSFGGALAAKFSLKYPQKVQKLFLISAACVRQMKTSKKLLWRASKVIKLFSFIPGYPLFRKAFYKFILRKTDYLQVEGVMKEIYLKGICEDLSHKINFLKVPVVIIWGDKDTSTPIDQARFINQKIHNSKLIVIPGANHSLQMEVPEALAQKILENL</sequence>
<dbReference type="Proteomes" id="UP000178774">
    <property type="component" value="Unassembled WGS sequence"/>
</dbReference>
<evidence type="ECO:0000313" key="2">
    <source>
        <dbReference type="EMBL" id="OGZ66013.1"/>
    </source>
</evidence>
<protein>
    <recommendedName>
        <fullName evidence="1">Serine aminopeptidase S33 domain-containing protein</fullName>
    </recommendedName>
</protein>
<dbReference type="PANTHER" id="PTHR43798">
    <property type="entry name" value="MONOACYLGLYCEROL LIPASE"/>
    <property type="match status" value="1"/>
</dbReference>